<dbReference type="CDD" id="cd05483">
    <property type="entry name" value="retropepsin_like_bacteria"/>
    <property type="match status" value="1"/>
</dbReference>
<dbReference type="SUPFAM" id="SSF50630">
    <property type="entry name" value="Acid proteases"/>
    <property type="match status" value="1"/>
</dbReference>
<dbReference type="NCBIfam" id="TIGR02281">
    <property type="entry name" value="clan_AA_DTGA"/>
    <property type="match status" value="1"/>
</dbReference>
<feature type="transmembrane region" description="Helical" evidence="2">
    <location>
        <begin position="65"/>
        <end position="83"/>
    </location>
</feature>
<evidence type="ECO:0000256" key="1">
    <source>
        <dbReference type="SAM" id="MobiDB-lite"/>
    </source>
</evidence>
<evidence type="ECO:0000256" key="2">
    <source>
        <dbReference type="SAM" id="Phobius"/>
    </source>
</evidence>
<dbReference type="Pfam" id="PF13975">
    <property type="entry name" value="gag-asp_proteas"/>
    <property type="match status" value="1"/>
</dbReference>
<dbReference type="InterPro" id="IPR001969">
    <property type="entry name" value="Aspartic_peptidase_AS"/>
</dbReference>
<dbReference type="Proteomes" id="UP000319148">
    <property type="component" value="Unassembled WGS sequence"/>
</dbReference>
<dbReference type="AlphaFoldDB" id="A0A501PCI6"/>
<keyword evidence="2" id="KW-1133">Transmembrane helix</keyword>
<dbReference type="RefSeq" id="WP_139941991.1">
    <property type="nucleotide sequence ID" value="NZ_JBHSYP010000005.1"/>
</dbReference>
<name>A0A501PCI6_9PROT</name>
<protein>
    <submittedName>
        <fullName evidence="3">TIGR02281 family clan AA aspartic protease</fullName>
        <ecNumber evidence="3">3.4.23.-</ecNumber>
    </submittedName>
</protein>
<dbReference type="Gene3D" id="2.40.70.10">
    <property type="entry name" value="Acid Proteases"/>
    <property type="match status" value="1"/>
</dbReference>
<feature type="region of interest" description="Disordered" evidence="1">
    <location>
        <begin position="1"/>
        <end position="24"/>
    </location>
</feature>
<organism evidence="3 4">
    <name type="scientific">Emcibacter nanhaiensis</name>
    <dbReference type="NCBI Taxonomy" id="1505037"/>
    <lineage>
        <taxon>Bacteria</taxon>
        <taxon>Pseudomonadati</taxon>
        <taxon>Pseudomonadota</taxon>
        <taxon>Alphaproteobacteria</taxon>
        <taxon>Emcibacterales</taxon>
        <taxon>Emcibacteraceae</taxon>
        <taxon>Emcibacter</taxon>
    </lineage>
</organism>
<feature type="transmembrane region" description="Helical" evidence="2">
    <location>
        <begin position="95"/>
        <end position="112"/>
    </location>
</feature>
<keyword evidence="3" id="KW-0378">Hydrolase</keyword>
<gene>
    <name evidence="3" type="ORF">FIV46_16345</name>
</gene>
<sequence>MTDPEFRSPWDPQNHKMPSGGGGRPPGNRPAFWSMYKWVIIPIVLVMVLLLLLPKLSLSGGQTATLLYDIILLAMVGAGLIVHIRSNPGQALRNIAAWVIILGILALGYSIWSGSGRIGQELNPSMGQVANGGISFPATLGGHYVLRVKVNGEPVTFVLDTGASDVILTEQDARQVGIDPDRLNYSQPYDTANGRTWGARVRLSEMSLGPIYLENVRASVIRRGLDQSLLGMSFLERLSAYQVKDNVLTLFP</sequence>
<dbReference type="EMBL" id="VFIY01000018">
    <property type="protein sequence ID" value="TPD57676.1"/>
    <property type="molecule type" value="Genomic_DNA"/>
</dbReference>
<dbReference type="InterPro" id="IPR034122">
    <property type="entry name" value="Retropepsin-like_bacterial"/>
</dbReference>
<proteinExistence type="predicted"/>
<dbReference type="GO" id="GO:0004190">
    <property type="term" value="F:aspartic-type endopeptidase activity"/>
    <property type="evidence" value="ECO:0007669"/>
    <property type="project" value="InterPro"/>
</dbReference>
<keyword evidence="4" id="KW-1185">Reference proteome</keyword>
<feature type="transmembrane region" description="Helical" evidence="2">
    <location>
        <begin position="35"/>
        <end position="53"/>
    </location>
</feature>
<reference evidence="4" key="1">
    <citation type="submission" date="2019-06" db="EMBL/GenBank/DDBJ databases">
        <title>The complete genome of Emcibacter congregatus ZYLT.</title>
        <authorList>
            <person name="Zhao Z."/>
        </authorList>
    </citation>
    <scope>NUCLEOTIDE SEQUENCE [LARGE SCALE GENOMIC DNA]</scope>
    <source>
        <strain evidence="4">MCCC 1A06723</strain>
    </source>
</reference>
<keyword evidence="2" id="KW-0812">Transmembrane</keyword>
<dbReference type="EC" id="3.4.23.-" evidence="3"/>
<dbReference type="PROSITE" id="PS00141">
    <property type="entry name" value="ASP_PROTEASE"/>
    <property type="match status" value="1"/>
</dbReference>
<dbReference type="GO" id="GO:0006508">
    <property type="term" value="P:proteolysis"/>
    <property type="evidence" value="ECO:0007669"/>
    <property type="project" value="UniProtKB-KW"/>
</dbReference>
<dbReference type="OrthoDB" id="7595324at2"/>
<keyword evidence="2" id="KW-0472">Membrane</keyword>
<dbReference type="InterPro" id="IPR021109">
    <property type="entry name" value="Peptidase_aspartic_dom_sf"/>
</dbReference>
<keyword evidence="3" id="KW-0645">Protease</keyword>
<comment type="caution">
    <text evidence="3">The sequence shown here is derived from an EMBL/GenBank/DDBJ whole genome shotgun (WGS) entry which is preliminary data.</text>
</comment>
<dbReference type="InterPro" id="IPR011969">
    <property type="entry name" value="Clan_AA_Asp_peptidase_C"/>
</dbReference>
<evidence type="ECO:0000313" key="3">
    <source>
        <dbReference type="EMBL" id="TPD57676.1"/>
    </source>
</evidence>
<accession>A0A501PCI6</accession>
<evidence type="ECO:0000313" key="4">
    <source>
        <dbReference type="Proteomes" id="UP000319148"/>
    </source>
</evidence>